<dbReference type="SMART" id="SM01393">
    <property type="entry name" value="Ribosomal_L32e"/>
    <property type="match status" value="1"/>
</dbReference>
<feature type="region of interest" description="Disordered" evidence="5">
    <location>
        <begin position="244"/>
        <end position="276"/>
    </location>
</feature>
<name>A0A0N5CZB1_THECL</name>
<dbReference type="STRING" id="103827.A0A0N5CZB1"/>
<keyword evidence="6" id="KW-0732">Signal</keyword>
<dbReference type="WBParaSite" id="TCLT_0000582001-mRNA-1">
    <property type="protein sequence ID" value="TCLT_0000582001-mRNA-1"/>
    <property type="gene ID" value="TCLT_0000582001"/>
</dbReference>
<sequence length="785" mass="89343">MLALLYSILVGSGDLKAGDVVWAPYRRFPEWPALIRCVYPKKVTYTFLPTDESSNLKSSIFSCPPHKLRLLTGNEPLPAGAKNDMKEAYRAALDILKKNGLLSADHQMSEEQAVSKINEVGRENLLVDLVKKTTKESDAASCHDSSSNTVVPQVWSIGEVVWLNTPNHSEWPVVIRELKKKFAMVDSFPLKFNCKPERYPLSACHKFELVGRNLEAAVKKERNCELRMALQSVMKYFKRREQMKYPGKSDTEDEEVSKIDDEGSLHQEHERKERSTTCSGFGEVKCAENLTEMKAADLLEECDTKQDGKCKRRLNKSPSPIIKRQKFSDVMKDLENELTQKLENLGKGDLAWINRARSGRIVKWPILILRVDSANKSCVCTELPLDAMSGDSEWCLNSEKTRVVQLKSIYLYDTVEAKADEIEDEELKAAIQQADEIAEGSYRPFDDEQTSFDKNGNLNVRENGCKVASSNVLVPKEILRLCKSEMCARHLMAIWTGQFTCARHSAYEPPPNAPLNFELHIGYFLNLYSLITLFTYIFVAGDLITEADAISLVEHLDATVSKFKDAMKSSLRRLHYVTTVALPEAVIFAITQIRYCSGSEANEIFENALIKVEEKTPSEPSDEIGATTGFEQLLKAASKQLLIFFEYFSSAMVLVCGKKVKIVKKHPRRFTRHESDRYHRLRPNWRKPKGIDNRVRRRFKGQRRMPKIGYGNAKLTRHMLPNGLRKVLIHNVKDLDMLLMQNKRFAGEVAHGVSSKKRRCIVERAQQLNISLTNGHARIRCEENE</sequence>
<keyword evidence="8" id="KW-1185">Reference proteome</keyword>
<dbReference type="SUPFAM" id="SSF52042">
    <property type="entry name" value="Ribosomal protein L32e"/>
    <property type="match status" value="1"/>
</dbReference>
<dbReference type="InterPro" id="IPR036351">
    <property type="entry name" value="Ribosomal_eL32_sf"/>
</dbReference>
<evidence type="ECO:0000256" key="3">
    <source>
        <dbReference type="ARBA" id="ARBA00023274"/>
    </source>
</evidence>
<evidence type="ECO:0000256" key="2">
    <source>
        <dbReference type="ARBA" id="ARBA00022980"/>
    </source>
</evidence>
<dbReference type="SUPFAM" id="SSF63748">
    <property type="entry name" value="Tudor/PWWP/MBT"/>
    <property type="match status" value="1"/>
</dbReference>
<feature type="compositionally biased region" description="Basic and acidic residues" evidence="5">
    <location>
        <begin position="244"/>
        <end position="275"/>
    </location>
</feature>
<dbReference type="InterPro" id="IPR018263">
    <property type="entry name" value="Ribosomal_eL32_CS"/>
</dbReference>
<dbReference type="GO" id="GO:0003735">
    <property type="term" value="F:structural constituent of ribosome"/>
    <property type="evidence" value="ECO:0007669"/>
    <property type="project" value="InterPro"/>
</dbReference>
<evidence type="ECO:0000313" key="8">
    <source>
        <dbReference type="Proteomes" id="UP000276776"/>
    </source>
</evidence>
<keyword evidence="2" id="KW-0689">Ribosomal protein</keyword>
<dbReference type="GO" id="GO:0006412">
    <property type="term" value="P:translation"/>
    <property type="evidence" value="ECO:0007669"/>
    <property type="project" value="InterPro"/>
</dbReference>
<evidence type="ECO:0000256" key="5">
    <source>
        <dbReference type="SAM" id="MobiDB-lite"/>
    </source>
</evidence>
<proteinExistence type="inferred from homology"/>
<evidence type="ECO:0000313" key="9">
    <source>
        <dbReference type="WBParaSite" id="TCLT_0000582001-mRNA-1"/>
    </source>
</evidence>
<dbReference type="PANTHER" id="PTHR23413:SF1">
    <property type="entry name" value="RIBOSOMAL PROTEIN L32"/>
    <property type="match status" value="1"/>
</dbReference>
<evidence type="ECO:0000313" key="7">
    <source>
        <dbReference type="EMBL" id="VDN03098.1"/>
    </source>
</evidence>
<dbReference type="PROSITE" id="PS00580">
    <property type="entry name" value="RIBOSOMAL_L32E"/>
    <property type="match status" value="1"/>
</dbReference>
<dbReference type="EMBL" id="UYYF01004365">
    <property type="protein sequence ID" value="VDN03098.1"/>
    <property type="molecule type" value="Genomic_DNA"/>
</dbReference>
<dbReference type="OMA" id="CKSEMCA"/>
<gene>
    <name evidence="7" type="ORF">TCLT_LOCUS5809</name>
</gene>
<dbReference type="InterPro" id="IPR001515">
    <property type="entry name" value="Ribosomal_eL32"/>
</dbReference>
<dbReference type="InterPro" id="IPR035504">
    <property type="entry name" value="MUM1-like_PWWP"/>
</dbReference>
<dbReference type="Pfam" id="PF01655">
    <property type="entry name" value="Ribosomal_L32e"/>
    <property type="match status" value="1"/>
</dbReference>
<dbReference type="AlphaFoldDB" id="A0A0N5CZB1"/>
<comment type="similarity">
    <text evidence="1">Belongs to the eukaryotic ribosomal protein eL32 family.</text>
</comment>
<evidence type="ECO:0000256" key="6">
    <source>
        <dbReference type="SAM" id="SignalP"/>
    </source>
</evidence>
<keyword evidence="3" id="KW-0687">Ribonucleoprotein</keyword>
<dbReference type="OrthoDB" id="5860380at2759"/>
<dbReference type="PANTHER" id="PTHR23413">
    <property type="entry name" value="60S RIBOSOMAL PROTEIN L32 AND DNA-DIRECTED RNA POLYMERASE II, SUBUNIT N"/>
    <property type="match status" value="1"/>
</dbReference>
<reference evidence="7 8" key="2">
    <citation type="submission" date="2018-11" db="EMBL/GenBank/DDBJ databases">
        <authorList>
            <consortium name="Pathogen Informatics"/>
        </authorList>
    </citation>
    <scope>NUCLEOTIDE SEQUENCE [LARGE SCALE GENOMIC DNA]</scope>
</reference>
<organism evidence="9">
    <name type="scientific">Thelazia callipaeda</name>
    <name type="common">Oriental eyeworm</name>
    <name type="synonym">Parasitic nematode</name>
    <dbReference type="NCBI Taxonomy" id="103827"/>
    <lineage>
        <taxon>Eukaryota</taxon>
        <taxon>Metazoa</taxon>
        <taxon>Ecdysozoa</taxon>
        <taxon>Nematoda</taxon>
        <taxon>Chromadorea</taxon>
        <taxon>Rhabditida</taxon>
        <taxon>Spirurina</taxon>
        <taxon>Spiruromorpha</taxon>
        <taxon>Thelazioidea</taxon>
        <taxon>Thelaziidae</taxon>
        <taxon>Thelazia</taxon>
    </lineage>
</organism>
<dbReference type="CDD" id="cd00513">
    <property type="entry name" value="Ribosomal_L32_L32e"/>
    <property type="match status" value="1"/>
</dbReference>
<dbReference type="CDD" id="cd06080">
    <property type="entry name" value="PWWP_MUM1-like"/>
    <property type="match status" value="1"/>
</dbReference>
<accession>A0A0N5CZB1</accession>
<protein>
    <recommendedName>
        <fullName evidence="4">60S ribosomal protein L32</fullName>
    </recommendedName>
</protein>
<feature type="signal peptide" evidence="6">
    <location>
        <begin position="1"/>
        <end position="17"/>
    </location>
</feature>
<dbReference type="GO" id="GO:0022625">
    <property type="term" value="C:cytosolic large ribosomal subunit"/>
    <property type="evidence" value="ECO:0007669"/>
    <property type="project" value="TreeGrafter"/>
</dbReference>
<dbReference type="Proteomes" id="UP000276776">
    <property type="component" value="Unassembled WGS sequence"/>
</dbReference>
<reference evidence="9" key="1">
    <citation type="submission" date="2017-02" db="UniProtKB">
        <authorList>
            <consortium name="WormBaseParasite"/>
        </authorList>
    </citation>
    <scope>IDENTIFICATION</scope>
</reference>
<feature type="chain" id="PRO_5043126550" description="60S ribosomal protein L32" evidence="6">
    <location>
        <begin position="18"/>
        <end position="785"/>
    </location>
</feature>
<evidence type="ECO:0000256" key="4">
    <source>
        <dbReference type="ARBA" id="ARBA00035335"/>
    </source>
</evidence>
<evidence type="ECO:0000256" key="1">
    <source>
        <dbReference type="ARBA" id="ARBA00008431"/>
    </source>
</evidence>